<dbReference type="PANTHER" id="PTHR48228">
    <property type="entry name" value="SUCCINYL-COA--D-CITRAMALATE COA-TRANSFERASE"/>
    <property type="match status" value="1"/>
</dbReference>
<dbReference type="STRING" id="225324.SAMN02745126_02980"/>
<accession>A0A1T4PSB7</accession>
<dbReference type="Proteomes" id="UP000190092">
    <property type="component" value="Unassembled WGS sequence"/>
</dbReference>
<proteinExistence type="predicted"/>
<dbReference type="Pfam" id="PF02515">
    <property type="entry name" value="CoA_transf_3"/>
    <property type="match status" value="1"/>
</dbReference>
<reference evidence="2" key="1">
    <citation type="submission" date="2017-02" db="EMBL/GenBank/DDBJ databases">
        <authorList>
            <person name="Varghese N."/>
            <person name="Submissions S."/>
        </authorList>
    </citation>
    <scope>NUCLEOTIDE SEQUENCE [LARGE SCALE GENOMIC DNA]</scope>
    <source>
        <strain evidence="2">ATCC 27094</strain>
    </source>
</reference>
<dbReference type="InterPro" id="IPR003673">
    <property type="entry name" value="CoA-Trfase_fam_III"/>
</dbReference>
<name>A0A1T4PSB7_9HYPH</name>
<dbReference type="Gene3D" id="3.30.1540.10">
    <property type="entry name" value="formyl-coa transferase, domain 3"/>
    <property type="match status" value="1"/>
</dbReference>
<dbReference type="RefSeq" id="WP_085934611.1">
    <property type="nucleotide sequence ID" value="NZ_FUWJ01000002.1"/>
</dbReference>
<organism evidence="1 2">
    <name type="scientific">Enhydrobacter aerosaccus</name>
    <dbReference type="NCBI Taxonomy" id="225324"/>
    <lineage>
        <taxon>Bacteria</taxon>
        <taxon>Pseudomonadati</taxon>
        <taxon>Pseudomonadota</taxon>
        <taxon>Alphaproteobacteria</taxon>
        <taxon>Hyphomicrobiales</taxon>
        <taxon>Enhydrobacter</taxon>
    </lineage>
</organism>
<dbReference type="GO" id="GO:0003824">
    <property type="term" value="F:catalytic activity"/>
    <property type="evidence" value="ECO:0007669"/>
    <property type="project" value="InterPro"/>
</dbReference>
<dbReference type="InterPro" id="IPR023606">
    <property type="entry name" value="CoA-Trfase_III_dom_1_sf"/>
</dbReference>
<dbReference type="SUPFAM" id="SSF89796">
    <property type="entry name" value="CoA-transferase family III (CaiB/BaiF)"/>
    <property type="match status" value="1"/>
</dbReference>
<dbReference type="InterPro" id="IPR044855">
    <property type="entry name" value="CoA-Trfase_III_dom3_sf"/>
</dbReference>
<evidence type="ECO:0000313" key="2">
    <source>
        <dbReference type="Proteomes" id="UP000190092"/>
    </source>
</evidence>
<dbReference type="EMBL" id="FUWJ01000002">
    <property type="protein sequence ID" value="SJZ94156.1"/>
    <property type="molecule type" value="Genomic_DNA"/>
</dbReference>
<dbReference type="AlphaFoldDB" id="A0A1T4PSB7"/>
<keyword evidence="2" id="KW-1185">Reference proteome</keyword>
<protein>
    <submittedName>
        <fullName evidence="1">Alpha-methylacyl-CoA racemase</fullName>
    </submittedName>
</protein>
<evidence type="ECO:0000313" key="1">
    <source>
        <dbReference type="EMBL" id="SJZ94156.1"/>
    </source>
</evidence>
<gene>
    <name evidence="1" type="ORF">SAMN02745126_02980</name>
</gene>
<dbReference type="Gene3D" id="3.40.50.10540">
    <property type="entry name" value="Crotonobetainyl-coa:carnitine coa-transferase, domain 1"/>
    <property type="match status" value="1"/>
</dbReference>
<sequence>MAGPLSGLTIIELAGIGPGPMCSMMLGDMGADVIRIDRTKSHVMDRLADPKFAVHNRSRRSVSIDLQKKEGIEVALRLIDKADGVTEPFRPGVAERLGVGPEICLKRNPKLVYGRMTGWGQEGPLAKAAGHDINYIALTGALHAIGSKEKPMPPLNLVGDFGGGGMLLAFGMVCGLLEAQRSGKGQVVDAAMVDGAALLLGGIYGMAGAGLWNESEREANMLDGGAHFYGTYETRDGKFVSIGSIEPQFYELLLEKTGLKGESLPAQMDRKAWAQLKGRLAQIFKTKSRDEWCAIMEGTDICFAPVLTMTEASQHPHAKARNAYVDVSGFPQPAAAPRFSRTKEGVKGPAAKRGEHTDAVLSERGFSAKEISELKAAGIVGPQ</sequence>
<dbReference type="InterPro" id="IPR050509">
    <property type="entry name" value="CoA-transferase_III"/>
</dbReference>
<dbReference type="PANTHER" id="PTHR48228:SF5">
    <property type="entry name" value="ALPHA-METHYLACYL-COA RACEMASE"/>
    <property type="match status" value="1"/>
</dbReference>